<evidence type="ECO:0000313" key="1">
    <source>
        <dbReference type="EMBL" id="PSN61229.1"/>
    </source>
</evidence>
<dbReference type="AlphaFoldDB" id="A0A2T2N745"/>
<sequence length="244" mass="28372">MSNTGVTPSHSSATCVLGSGCKNDKETTQPGRTLCGWCQFIAIPKLKEIAKDVDPSGQNGILQEVEDYETYLKEQSKKKAKMCAILEPAYERENWRQDFHPGDDKRCDAVELRNRLCKRCYEFLNKQNFPWKKTKFHKNVRGYPCIWGDEDFLIGANYPGKPWYDQPNKTFWSPPEEEKVGELWCENTAPDKGGLCLTGFQHANPARCRDRMRSNHPNGYDHYFHEGRLMKKHWPEGLNYDEYH</sequence>
<gene>
    <name evidence="1" type="ORF">BS50DRAFT_593146</name>
</gene>
<dbReference type="Proteomes" id="UP000240883">
    <property type="component" value="Unassembled WGS sequence"/>
</dbReference>
<reference evidence="1 2" key="1">
    <citation type="journal article" date="2018" name="Front. Microbiol.">
        <title>Genome-Wide Analysis of Corynespora cassiicola Leaf Fall Disease Putative Effectors.</title>
        <authorList>
            <person name="Lopez D."/>
            <person name="Ribeiro S."/>
            <person name="Label P."/>
            <person name="Fumanal B."/>
            <person name="Venisse J.S."/>
            <person name="Kohler A."/>
            <person name="de Oliveira R.R."/>
            <person name="Labutti K."/>
            <person name="Lipzen A."/>
            <person name="Lail K."/>
            <person name="Bauer D."/>
            <person name="Ohm R.A."/>
            <person name="Barry K.W."/>
            <person name="Spatafora J."/>
            <person name="Grigoriev I.V."/>
            <person name="Martin F.M."/>
            <person name="Pujade-Renaud V."/>
        </authorList>
    </citation>
    <scope>NUCLEOTIDE SEQUENCE [LARGE SCALE GENOMIC DNA]</scope>
    <source>
        <strain evidence="1 2">Philippines</strain>
    </source>
</reference>
<organism evidence="1 2">
    <name type="scientific">Corynespora cassiicola Philippines</name>
    <dbReference type="NCBI Taxonomy" id="1448308"/>
    <lineage>
        <taxon>Eukaryota</taxon>
        <taxon>Fungi</taxon>
        <taxon>Dikarya</taxon>
        <taxon>Ascomycota</taxon>
        <taxon>Pezizomycotina</taxon>
        <taxon>Dothideomycetes</taxon>
        <taxon>Pleosporomycetidae</taxon>
        <taxon>Pleosporales</taxon>
        <taxon>Corynesporascaceae</taxon>
        <taxon>Corynespora</taxon>
    </lineage>
</organism>
<keyword evidence="2" id="KW-1185">Reference proteome</keyword>
<dbReference type="EMBL" id="KZ678145">
    <property type="protein sequence ID" value="PSN61229.1"/>
    <property type="molecule type" value="Genomic_DNA"/>
</dbReference>
<protein>
    <submittedName>
        <fullName evidence="1">Uncharacterized protein</fullName>
    </submittedName>
</protein>
<accession>A0A2T2N745</accession>
<proteinExistence type="predicted"/>
<name>A0A2T2N745_CORCC</name>
<evidence type="ECO:0000313" key="2">
    <source>
        <dbReference type="Proteomes" id="UP000240883"/>
    </source>
</evidence>